<dbReference type="Proteomes" id="UP001226434">
    <property type="component" value="Unassembled WGS sequence"/>
</dbReference>
<organism evidence="2 3">
    <name type="scientific">Pinibacter soli</name>
    <dbReference type="NCBI Taxonomy" id="3044211"/>
    <lineage>
        <taxon>Bacteria</taxon>
        <taxon>Pseudomonadati</taxon>
        <taxon>Bacteroidota</taxon>
        <taxon>Chitinophagia</taxon>
        <taxon>Chitinophagales</taxon>
        <taxon>Chitinophagaceae</taxon>
        <taxon>Pinibacter</taxon>
    </lineage>
</organism>
<evidence type="ECO:0008006" key="4">
    <source>
        <dbReference type="Google" id="ProtNLM"/>
    </source>
</evidence>
<dbReference type="RefSeq" id="WP_282334064.1">
    <property type="nucleotide sequence ID" value="NZ_JASBRG010000005.1"/>
</dbReference>
<dbReference type="EMBL" id="JASBRG010000005">
    <property type="protein sequence ID" value="MDI3319964.1"/>
    <property type="molecule type" value="Genomic_DNA"/>
</dbReference>
<keyword evidence="3" id="KW-1185">Reference proteome</keyword>
<accession>A0ABT6RDM0</accession>
<evidence type="ECO:0000313" key="2">
    <source>
        <dbReference type="EMBL" id="MDI3319964.1"/>
    </source>
</evidence>
<name>A0ABT6RDM0_9BACT</name>
<sequence>MTAVHNMEPILKNIFFGCVFLVAIAYVFAWDPVTTKEVRKSDRRNKTPKPQPPRYKRVS</sequence>
<reference evidence="2 3" key="1">
    <citation type="submission" date="2023-05" db="EMBL/GenBank/DDBJ databases">
        <title>Genome sequence of Pinibacter sp. MAH-24.</title>
        <authorList>
            <person name="Huq M.A."/>
        </authorList>
    </citation>
    <scope>NUCLEOTIDE SEQUENCE [LARGE SCALE GENOMIC DNA]</scope>
    <source>
        <strain evidence="2 3">MAH-24</strain>
    </source>
</reference>
<evidence type="ECO:0000313" key="3">
    <source>
        <dbReference type="Proteomes" id="UP001226434"/>
    </source>
</evidence>
<evidence type="ECO:0000256" key="1">
    <source>
        <dbReference type="SAM" id="MobiDB-lite"/>
    </source>
</evidence>
<comment type="caution">
    <text evidence="2">The sequence shown here is derived from an EMBL/GenBank/DDBJ whole genome shotgun (WGS) entry which is preliminary data.</text>
</comment>
<proteinExistence type="predicted"/>
<feature type="region of interest" description="Disordered" evidence="1">
    <location>
        <begin position="36"/>
        <end position="59"/>
    </location>
</feature>
<protein>
    <recommendedName>
        <fullName evidence="4">Transmembrane protein</fullName>
    </recommendedName>
</protein>
<gene>
    <name evidence="2" type="ORF">QJ048_09285</name>
</gene>